<gene>
    <name evidence="9" type="ORF">GCM10017044_24580</name>
</gene>
<feature type="transmembrane region" description="Helical" evidence="6">
    <location>
        <begin position="465"/>
        <end position="485"/>
    </location>
</feature>
<feature type="transmembrane region" description="Helical" evidence="6">
    <location>
        <begin position="338"/>
        <end position="355"/>
    </location>
</feature>
<keyword evidence="3 6" id="KW-0812">Transmembrane</keyword>
<feature type="transmembrane region" description="Helical" evidence="6">
    <location>
        <begin position="505"/>
        <end position="536"/>
    </location>
</feature>
<protein>
    <recommendedName>
        <fullName evidence="11">ComEC family competence protein</fullName>
    </recommendedName>
</protein>
<accession>A0A919AVS0</accession>
<keyword evidence="4 6" id="KW-1133">Transmembrane helix</keyword>
<feature type="domain" description="ComEC/Rec2-related protein" evidence="7">
    <location>
        <begin position="233"/>
        <end position="516"/>
    </location>
</feature>
<dbReference type="InterPro" id="IPR004477">
    <property type="entry name" value="ComEC_N"/>
</dbReference>
<dbReference type="Pfam" id="PF13567">
    <property type="entry name" value="DUF4131"/>
    <property type="match status" value="1"/>
</dbReference>
<evidence type="ECO:0000256" key="1">
    <source>
        <dbReference type="ARBA" id="ARBA00004651"/>
    </source>
</evidence>
<feature type="transmembrane region" description="Helical" evidence="6">
    <location>
        <begin position="305"/>
        <end position="331"/>
    </location>
</feature>
<feature type="transmembrane region" description="Helical" evidence="6">
    <location>
        <begin position="21"/>
        <end position="38"/>
    </location>
</feature>
<proteinExistence type="predicted"/>
<dbReference type="EMBL" id="BNCI01000002">
    <property type="protein sequence ID" value="GHF28444.1"/>
    <property type="molecule type" value="Genomic_DNA"/>
</dbReference>
<dbReference type="InterPro" id="IPR052159">
    <property type="entry name" value="Competence_DNA_uptake"/>
</dbReference>
<feature type="transmembrane region" description="Helical" evidence="6">
    <location>
        <begin position="402"/>
        <end position="425"/>
    </location>
</feature>
<feature type="transmembrane region" description="Helical" evidence="6">
    <location>
        <begin position="437"/>
        <end position="458"/>
    </location>
</feature>
<evidence type="ECO:0000259" key="8">
    <source>
        <dbReference type="Pfam" id="PF13567"/>
    </source>
</evidence>
<evidence type="ECO:0000256" key="5">
    <source>
        <dbReference type="ARBA" id="ARBA00023136"/>
    </source>
</evidence>
<evidence type="ECO:0000313" key="10">
    <source>
        <dbReference type="Proteomes" id="UP000630923"/>
    </source>
</evidence>
<keyword evidence="10" id="KW-1185">Reference proteome</keyword>
<evidence type="ECO:0000256" key="3">
    <source>
        <dbReference type="ARBA" id="ARBA00022692"/>
    </source>
</evidence>
<keyword evidence="2" id="KW-1003">Cell membrane</keyword>
<reference evidence="9" key="1">
    <citation type="journal article" date="2014" name="Int. J. Syst. Evol. Microbiol.">
        <title>Complete genome sequence of Corynebacterium casei LMG S-19264T (=DSM 44701T), isolated from a smear-ripened cheese.</title>
        <authorList>
            <consortium name="US DOE Joint Genome Institute (JGI-PGF)"/>
            <person name="Walter F."/>
            <person name="Albersmeier A."/>
            <person name="Kalinowski J."/>
            <person name="Ruckert C."/>
        </authorList>
    </citation>
    <scope>NUCLEOTIDE SEQUENCE</scope>
    <source>
        <strain evidence="9">KCTC 42590</strain>
    </source>
</reference>
<keyword evidence="5 6" id="KW-0472">Membrane</keyword>
<comment type="caution">
    <text evidence="9">The sequence shown here is derived from an EMBL/GenBank/DDBJ whole genome shotgun (WGS) entry which is preliminary data.</text>
</comment>
<evidence type="ECO:0000256" key="2">
    <source>
        <dbReference type="ARBA" id="ARBA00022475"/>
    </source>
</evidence>
<feature type="domain" description="DUF4131" evidence="8">
    <location>
        <begin position="47"/>
        <end position="192"/>
    </location>
</feature>
<feature type="transmembrane region" description="Helical" evidence="6">
    <location>
        <begin position="361"/>
        <end position="381"/>
    </location>
</feature>
<dbReference type="PANTHER" id="PTHR30619:SF1">
    <property type="entry name" value="RECOMBINATION PROTEIN 2"/>
    <property type="match status" value="1"/>
</dbReference>
<dbReference type="GO" id="GO:0005886">
    <property type="term" value="C:plasma membrane"/>
    <property type="evidence" value="ECO:0007669"/>
    <property type="project" value="UniProtKB-SubCell"/>
</dbReference>
<comment type="subcellular location">
    <subcellularLocation>
        <location evidence="1">Cell membrane</location>
        <topology evidence="1">Multi-pass membrane protein</topology>
    </subcellularLocation>
</comment>
<evidence type="ECO:0000256" key="4">
    <source>
        <dbReference type="ARBA" id="ARBA00022989"/>
    </source>
</evidence>
<evidence type="ECO:0008006" key="11">
    <source>
        <dbReference type="Google" id="ProtNLM"/>
    </source>
</evidence>
<name>A0A919AVS0_9PROT</name>
<evidence type="ECO:0000256" key="6">
    <source>
        <dbReference type="SAM" id="Phobius"/>
    </source>
</evidence>
<dbReference type="NCBIfam" id="TIGR00360">
    <property type="entry name" value="ComEC_N-term"/>
    <property type="match status" value="1"/>
</dbReference>
<dbReference type="AlphaFoldDB" id="A0A919AVS0"/>
<evidence type="ECO:0000313" key="9">
    <source>
        <dbReference type="EMBL" id="GHF28444.1"/>
    </source>
</evidence>
<feature type="transmembrane region" description="Helical" evidence="6">
    <location>
        <begin position="257"/>
        <end position="285"/>
    </location>
</feature>
<dbReference type="Pfam" id="PF03772">
    <property type="entry name" value="Competence"/>
    <property type="match status" value="1"/>
</dbReference>
<dbReference type="PANTHER" id="PTHR30619">
    <property type="entry name" value="DNA INTERNALIZATION/COMPETENCE PROTEIN COMEC/REC2"/>
    <property type="match status" value="1"/>
</dbReference>
<dbReference type="Proteomes" id="UP000630923">
    <property type="component" value="Unassembled WGS sequence"/>
</dbReference>
<dbReference type="InterPro" id="IPR025405">
    <property type="entry name" value="DUF4131"/>
</dbReference>
<sequence length="677" mass="74820">MHRIAERHEKLLSLVKLHRDWFFTVGVFSFMAGIVFGYVVHGLISVAVLFWFSLSVAAMALYSSKTVFYQLRPVFLCLTGICLYVVHADFRDESISHLDIREGFQKNLTGVVDEVDHRGGAGIRLKVTIGEPTPMTVLVLVRTGYPKDLIAGDVVVFDGVLQMPQGPVYPDGFDYRQFLQFEGVHYTGFATSDIIRIGVKESFKHSVEALRQSIANSFLGQMSEQGGPLAAALFVGKRDYILPEDRDHIRKAGLAHILAISGLHMGLVTGVLFLVAEIVLARITILTHHILPRKAAAILAWSGGLFYLIISGMSISTIRAFIMVSIVLFAVLVDRQALTIRNIGIAAFVILVIWPEALFSAGFQMSFAATIGLVLFFEQFTRQTKRDTEPQRKGRLHKLGKVFVLSLITTAVSQVAIGPIALYHFQEVATFGAAANLFVVPMMTMIVMPLGVLCLVLMPFGLMAPAAYVLDVVLLSILTIAQDFAQLDTFAVTVQSLPAWYGIVTYLGFLLICTVPRLVTAFFVLALWYAGILVAFETPKPIVMIGKTGHQVAVYREGEYKTYGLRSSGFVDDNWRQYWGIAPDQEAGRLVRQCGERGCIVDTGDFSVAFPEDIDFLRQACQAELVVVAPAQWQRYCQGSTLYVAIENLMTHGPLGVGIDEKSKDLFQVWSSPPAEK</sequence>
<reference evidence="9" key="2">
    <citation type="submission" date="2020-09" db="EMBL/GenBank/DDBJ databases">
        <authorList>
            <person name="Sun Q."/>
            <person name="Kim S."/>
        </authorList>
    </citation>
    <scope>NUCLEOTIDE SEQUENCE</scope>
    <source>
        <strain evidence="9">KCTC 42590</strain>
    </source>
</reference>
<evidence type="ECO:0000259" key="7">
    <source>
        <dbReference type="Pfam" id="PF03772"/>
    </source>
</evidence>
<organism evidence="9 10">
    <name type="scientific">Kordiimonas sediminis</name>
    <dbReference type="NCBI Taxonomy" id="1735581"/>
    <lineage>
        <taxon>Bacteria</taxon>
        <taxon>Pseudomonadati</taxon>
        <taxon>Pseudomonadota</taxon>
        <taxon>Alphaproteobacteria</taxon>
        <taxon>Kordiimonadales</taxon>
        <taxon>Kordiimonadaceae</taxon>
        <taxon>Kordiimonas</taxon>
    </lineage>
</organism>